<dbReference type="Proteomes" id="UP001143548">
    <property type="component" value="Unassembled WGS sequence"/>
</dbReference>
<feature type="compositionally biased region" description="Acidic residues" evidence="1">
    <location>
        <begin position="107"/>
        <end position="121"/>
    </location>
</feature>
<evidence type="ECO:0000313" key="4">
    <source>
        <dbReference type="Proteomes" id="UP001143548"/>
    </source>
</evidence>
<feature type="compositionally biased region" description="Low complexity" evidence="1">
    <location>
        <begin position="1"/>
        <end position="12"/>
    </location>
</feature>
<protein>
    <recommendedName>
        <fullName evidence="2">HNH nuclease domain-containing protein</fullName>
    </recommendedName>
</protein>
<feature type="region of interest" description="Disordered" evidence="1">
    <location>
        <begin position="100"/>
        <end position="140"/>
    </location>
</feature>
<reference evidence="3" key="1">
    <citation type="submission" date="2022-07" db="EMBL/GenBank/DDBJ databases">
        <title>Taxonomy of Aspergillus series Nigri: significant species reduction supported by multi-species coalescent approaches.</title>
        <authorList>
            <person name="Bian C."/>
            <person name="Kusuya Y."/>
            <person name="Sklenar F."/>
            <person name="D'hooge E."/>
            <person name="Yaguchi T."/>
            <person name="Takahashi H."/>
            <person name="Hubka V."/>
        </authorList>
    </citation>
    <scope>NUCLEOTIDE SEQUENCE</scope>
    <source>
        <strain evidence="3">CBS 733.88</strain>
    </source>
</reference>
<dbReference type="Pfam" id="PF13391">
    <property type="entry name" value="HNH_2"/>
    <property type="match status" value="1"/>
</dbReference>
<feature type="region of interest" description="Disordered" evidence="1">
    <location>
        <begin position="1"/>
        <end position="29"/>
    </location>
</feature>
<organism evidence="3 4">
    <name type="scientific">Aspergillus brasiliensis</name>
    <dbReference type="NCBI Taxonomy" id="319629"/>
    <lineage>
        <taxon>Eukaryota</taxon>
        <taxon>Fungi</taxon>
        <taxon>Dikarya</taxon>
        <taxon>Ascomycota</taxon>
        <taxon>Pezizomycotina</taxon>
        <taxon>Eurotiomycetes</taxon>
        <taxon>Eurotiomycetidae</taxon>
        <taxon>Eurotiales</taxon>
        <taxon>Aspergillaceae</taxon>
        <taxon>Aspergillus</taxon>
        <taxon>Aspergillus subgen. Circumdati</taxon>
    </lineage>
</organism>
<dbReference type="EMBL" id="BROQ01000047">
    <property type="protein sequence ID" value="GKZ22052.1"/>
    <property type="molecule type" value="Genomic_DNA"/>
</dbReference>
<name>A0A9W5YS55_9EURO</name>
<accession>A0A9W5YS55</accession>
<proteinExistence type="predicted"/>
<sequence>MSTPTPTPGSTSRASDRVQPATMGPADELLDPRRRELITMLSHVMDVSVIDSIGWACLWFADLSVIEALTKAAEQSPWTNLARSALSKDDSRTTAIRAWAVRAGSEDSGEPSEDEATETDESPTKKRRLNPDPRRTTKIPKWIGIQSAERPLGASSVKTSSSIGARSLSMEETARRAEKLCKERDHDICILTGCSLPVEVAHIFPRSLGKKGAEGVKDFWNALECFWTPQQVEAWKEQVLGPDGVETCSNLMCMTNLAHELWEKAVFALKPLSLSEDKRQLQVQLYWLPMNKYRRTMSVTAAPEPFPRNLSSTNDTYKTWLWNMATHTRVCSGDILTFKTDDPVGHPLPSMELLNMQWILHRVLALSGAANATNKELSPGHAFGVYEEDSDWNSEMEVEEEE</sequence>
<feature type="domain" description="HNH nuclease" evidence="2">
    <location>
        <begin position="189"/>
        <end position="269"/>
    </location>
</feature>
<dbReference type="AlphaFoldDB" id="A0A9W5YS55"/>
<dbReference type="InterPro" id="IPR003615">
    <property type="entry name" value="HNH_nuc"/>
</dbReference>
<evidence type="ECO:0000256" key="1">
    <source>
        <dbReference type="SAM" id="MobiDB-lite"/>
    </source>
</evidence>
<gene>
    <name evidence="3" type="ORF">AbraCBS73388_007989</name>
</gene>
<comment type="caution">
    <text evidence="3">The sequence shown here is derived from an EMBL/GenBank/DDBJ whole genome shotgun (WGS) entry which is preliminary data.</text>
</comment>
<evidence type="ECO:0000259" key="2">
    <source>
        <dbReference type="Pfam" id="PF13391"/>
    </source>
</evidence>
<evidence type="ECO:0000313" key="3">
    <source>
        <dbReference type="EMBL" id="GKZ22052.1"/>
    </source>
</evidence>